<dbReference type="EMBL" id="BAABBU010000002">
    <property type="protein sequence ID" value="GAA4121153.1"/>
    <property type="molecule type" value="Genomic_DNA"/>
</dbReference>
<evidence type="ECO:0000256" key="13">
    <source>
        <dbReference type="ARBA" id="ARBA00023295"/>
    </source>
</evidence>
<feature type="region of interest" description="Disordered" evidence="14">
    <location>
        <begin position="1"/>
        <end position="230"/>
    </location>
</feature>
<dbReference type="PANTHER" id="PTHR42944">
    <property type="entry name" value="ADENINE DNA GLYCOSYLASE"/>
    <property type="match status" value="1"/>
</dbReference>
<keyword evidence="8" id="KW-0227">DNA damage</keyword>
<evidence type="ECO:0000313" key="17">
    <source>
        <dbReference type="Proteomes" id="UP001501845"/>
    </source>
</evidence>
<sequence length="579" mass="61824">MAEEVVHVLRDPRPLTQSRPLLGEPLLLLQPGRPQPARGGQLTALPPVAAAQPGQHAPEDKGAGHHQPRRYRVAPAERDPHGAGGVHGGEAQGGGAGALRPQPEQQGEHGERGSVGEAEQRGRGGQAQRGRQGERGEGTAAGESGGCGEHTRPGRLLPHGARLAQPEPYGAQARDDEPRPEQAAPGDRGGTGTVHAPDATNGRRPAAPADRQVPRPLREGTARVPSRRDARALLPRAAARIWPRSGNEGPHPVALGRPRGPAWQDRHVMTAPTKPPYGTAADSVSERAPGEPLHSPVIDWFDEHARDLPWRRPEAGAWGVMVSEFMLQQTPVNRVLPVYEQWLARWPRPADLAAEAPGEAVRAWGRLGYPRRALRLHGAAVAITERHGGDVPSDHAQLLALPGIGEYTAAAVASFAYGQRHAVLDTNVRRVFARAVSGTQYPPNATTAAERRLARALLPEDAATAARWAAASMELGALVCTAKNEACHRCPIAAQCAWRLAGKPAHDGPPRRGQTYAGTDRQVRGRLLAVLREAHGPVPQAALDRVWHEPVQRARALDGLVSDGLVEPMPGGLYRLPLS</sequence>
<evidence type="ECO:0000256" key="11">
    <source>
        <dbReference type="ARBA" id="ARBA00023014"/>
    </source>
</evidence>
<evidence type="ECO:0000259" key="15">
    <source>
        <dbReference type="SMART" id="SM00478"/>
    </source>
</evidence>
<reference evidence="17" key="1">
    <citation type="journal article" date="2019" name="Int. J. Syst. Evol. Microbiol.">
        <title>The Global Catalogue of Microorganisms (GCM) 10K type strain sequencing project: providing services to taxonomists for standard genome sequencing and annotation.</title>
        <authorList>
            <consortium name="The Broad Institute Genomics Platform"/>
            <consortium name="The Broad Institute Genome Sequencing Center for Infectious Disease"/>
            <person name="Wu L."/>
            <person name="Ma J."/>
        </authorList>
    </citation>
    <scope>NUCLEOTIDE SEQUENCE [LARGE SCALE GENOMIC DNA]</scope>
    <source>
        <strain evidence="17">JCM 17589</strain>
    </source>
</reference>
<evidence type="ECO:0000256" key="8">
    <source>
        <dbReference type="ARBA" id="ARBA00022763"/>
    </source>
</evidence>
<name>A0ABP7XL06_9ACTN</name>
<dbReference type="Proteomes" id="UP001501845">
    <property type="component" value="Unassembled WGS sequence"/>
</dbReference>
<evidence type="ECO:0000256" key="14">
    <source>
        <dbReference type="SAM" id="MobiDB-lite"/>
    </source>
</evidence>
<feature type="compositionally biased region" description="Basic and acidic residues" evidence="14">
    <location>
        <begin position="106"/>
        <end position="122"/>
    </location>
</feature>
<dbReference type="InterPro" id="IPR011257">
    <property type="entry name" value="DNA_glycosylase"/>
</dbReference>
<dbReference type="Pfam" id="PF00730">
    <property type="entry name" value="HhH-GPD"/>
    <property type="match status" value="1"/>
</dbReference>
<comment type="similarity">
    <text evidence="3">Belongs to the Nth/MutY family.</text>
</comment>
<evidence type="ECO:0000256" key="5">
    <source>
        <dbReference type="ARBA" id="ARBA00022023"/>
    </source>
</evidence>
<evidence type="ECO:0000256" key="3">
    <source>
        <dbReference type="ARBA" id="ARBA00008343"/>
    </source>
</evidence>
<proteinExistence type="inferred from homology"/>
<dbReference type="Gene3D" id="1.10.340.30">
    <property type="entry name" value="Hypothetical protein, domain 2"/>
    <property type="match status" value="1"/>
</dbReference>
<feature type="compositionally biased region" description="Basic and acidic residues" evidence="14">
    <location>
        <begin position="212"/>
        <end position="230"/>
    </location>
</feature>
<dbReference type="InterPro" id="IPR004036">
    <property type="entry name" value="Endonuclease-III-like_CS2"/>
</dbReference>
<evidence type="ECO:0000256" key="2">
    <source>
        <dbReference type="ARBA" id="ARBA00001966"/>
    </source>
</evidence>
<feature type="compositionally biased region" description="Gly residues" evidence="14">
    <location>
        <begin position="82"/>
        <end position="97"/>
    </location>
</feature>
<feature type="domain" description="HhH-GPD" evidence="15">
    <location>
        <begin position="326"/>
        <end position="478"/>
    </location>
</feature>
<comment type="catalytic activity">
    <reaction evidence="1">
        <text>Hydrolyzes free adenine bases from 7,8-dihydro-8-oxoguanine:adenine mismatched double-stranded DNA, leaving an apurinic site.</text>
        <dbReference type="EC" id="3.2.2.31"/>
    </reaction>
</comment>
<evidence type="ECO:0000256" key="4">
    <source>
        <dbReference type="ARBA" id="ARBA00012045"/>
    </source>
</evidence>
<evidence type="ECO:0000256" key="9">
    <source>
        <dbReference type="ARBA" id="ARBA00022801"/>
    </source>
</evidence>
<keyword evidence="6" id="KW-0004">4Fe-4S</keyword>
<dbReference type="PROSITE" id="PS01155">
    <property type="entry name" value="ENDONUCLEASE_III_2"/>
    <property type="match status" value="1"/>
</dbReference>
<keyword evidence="12" id="KW-0234">DNA repair</keyword>
<dbReference type="InterPro" id="IPR003265">
    <property type="entry name" value="HhH-GPD_domain"/>
</dbReference>
<evidence type="ECO:0000256" key="1">
    <source>
        <dbReference type="ARBA" id="ARBA00000843"/>
    </source>
</evidence>
<dbReference type="EC" id="3.2.2.31" evidence="4"/>
<feature type="compositionally biased region" description="Low complexity" evidence="14">
    <location>
        <begin position="19"/>
        <end position="36"/>
    </location>
</feature>
<keyword evidence="9" id="KW-0378">Hydrolase</keyword>
<organism evidence="16 17">
    <name type="scientific">Streptomyces tunisiensis</name>
    <dbReference type="NCBI Taxonomy" id="948699"/>
    <lineage>
        <taxon>Bacteria</taxon>
        <taxon>Bacillati</taxon>
        <taxon>Actinomycetota</taxon>
        <taxon>Actinomycetes</taxon>
        <taxon>Kitasatosporales</taxon>
        <taxon>Streptomycetaceae</taxon>
        <taxon>Streptomyces</taxon>
    </lineage>
</organism>
<dbReference type="CDD" id="cd00056">
    <property type="entry name" value="ENDO3c"/>
    <property type="match status" value="1"/>
</dbReference>
<evidence type="ECO:0000256" key="7">
    <source>
        <dbReference type="ARBA" id="ARBA00022723"/>
    </source>
</evidence>
<keyword evidence="10" id="KW-0408">Iron</keyword>
<keyword evidence="11" id="KW-0411">Iron-sulfur</keyword>
<dbReference type="InterPro" id="IPR003651">
    <property type="entry name" value="Endonuclease3_FeS-loop_motif"/>
</dbReference>
<accession>A0ABP7XL06</accession>
<comment type="cofactor">
    <cofactor evidence="2">
        <name>[4Fe-4S] cluster</name>
        <dbReference type="ChEBI" id="CHEBI:49883"/>
    </cofactor>
</comment>
<comment type="caution">
    <text evidence="16">The sequence shown here is derived from an EMBL/GenBank/DDBJ whole genome shotgun (WGS) entry which is preliminary data.</text>
</comment>
<keyword evidence="17" id="KW-1185">Reference proteome</keyword>
<protein>
    <recommendedName>
        <fullName evidence="5">Adenine DNA glycosylase</fullName>
        <ecNumber evidence="4">3.2.2.31</ecNumber>
    </recommendedName>
</protein>
<keyword evidence="7" id="KW-0479">Metal-binding</keyword>
<gene>
    <name evidence="16" type="ORF">GCM10022285_00370</name>
</gene>
<feature type="compositionally biased region" description="Basic and acidic residues" evidence="14">
    <location>
        <begin position="1"/>
        <end position="13"/>
    </location>
</feature>
<evidence type="ECO:0000256" key="10">
    <source>
        <dbReference type="ARBA" id="ARBA00023004"/>
    </source>
</evidence>
<dbReference type="InterPro" id="IPR000445">
    <property type="entry name" value="HhH_motif"/>
</dbReference>
<evidence type="ECO:0000256" key="12">
    <source>
        <dbReference type="ARBA" id="ARBA00023204"/>
    </source>
</evidence>
<evidence type="ECO:0000313" key="16">
    <source>
        <dbReference type="EMBL" id="GAA4121153.1"/>
    </source>
</evidence>
<dbReference type="PANTHER" id="PTHR42944:SF1">
    <property type="entry name" value="ADENINE DNA GLYCOSYLASE"/>
    <property type="match status" value="1"/>
</dbReference>
<dbReference type="SUPFAM" id="SSF48150">
    <property type="entry name" value="DNA-glycosylase"/>
    <property type="match status" value="1"/>
</dbReference>
<dbReference type="InterPro" id="IPR023170">
    <property type="entry name" value="HhH_base_excis_C"/>
</dbReference>
<dbReference type="SMART" id="SM00525">
    <property type="entry name" value="FES"/>
    <property type="match status" value="1"/>
</dbReference>
<evidence type="ECO:0000256" key="6">
    <source>
        <dbReference type="ARBA" id="ARBA00022485"/>
    </source>
</evidence>
<dbReference type="SMART" id="SM00478">
    <property type="entry name" value="ENDO3c"/>
    <property type="match status" value="1"/>
</dbReference>
<dbReference type="InterPro" id="IPR044298">
    <property type="entry name" value="MIG/MutY"/>
</dbReference>
<keyword evidence="13" id="KW-0326">Glycosidase</keyword>
<dbReference type="Gene3D" id="1.10.1670.10">
    <property type="entry name" value="Helix-hairpin-Helix base-excision DNA repair enzymes (C-terminal)"/>
    <property type="match status" value="1"/>
</dbReference>
<dbReference type="Pfam" id="PF00633">
    <property type="entry name" value="HHH"/>
    <property type="match status" value="1"/>
</dbReference>